<keyword evidence="1" id="KW-0805">Transcription regulation</keyword>
<dbReference type="PANTHER" id="PTHR43280">
    <property type="entry name" value="ARAC-FAMILY TRANSCRIPTIONAL REGULATOR"/>
    <property type="match status" value="1"/>
</dbReference>
<dbReference type="Gene3D" id="1.10.10.60">
    <property type="entry name" value="Homeodomain-like"/>
    <property type="match status" value="2"/>
</dbReference>
<dbReference type="Proteomes" id="UP001651880">
    <property type="component" value="Unassembled WGS sequence"/>
</dbReference>
<organism evidence="5 6">
    <name type="scientific">Lutispora saccharofermentans</name>
    <dbReference type="NCBI Taxonomy" id="3024236"/>
    <lineage>
        <taxon>Bacteria</taxon>
        <taxon>Bacillati</taxon>
        <taxon>Bacillota</taxon>
        <taxon>Clostridia</taxon>
        <taxon>Lutisporales</taxon>
        <taxon>Lutisporaceae</taxon>
        <taxon>Lutispora</taxon>
    </lineage>
</organism>
<dbReference type="InterPro" id="IPR020449">
    <property type="entry name" value="Tscrpt_reg_AraC-type_HTH"/>
</dbReference>
<evidence type="ECO:0000256" key="3">
    <source>
        <dbReference type="ARBA" id="ARBA00023163"/>
    </source>
</evidence>
<keyword evidence="3" id="KW-0804">Transcription</keyword>
<evidence type="ECO:0000313" key="5">
    <source>
        <dbReference type="EMBL" id="MCQ1530378.1"/>
    </source>
</evidence>
<protein>
    <submittedName>
        <fullName evidence="5">Helix-turn-helix domain-containing protein</fullName>
    </submittedName>
</protein>
<dbReference type="InterPro" id="IPR019734">
    <property type="entry name" value="TPR_rpt"/>
</dbReference>
<evidence type="ECO:0000259" key="4">
    <source>
        <dbReference type="PROSITE" id="PS01124"/>
    </source>
</evidence>
<dbReference type="PANTHER" id="PTHR43280:SF28">
    <property type="entry name" value="HTH-TYPE TRANSCRIPTIONAL ACTIVATOR RHAS"/>
    <property type="match status" value="1"/>
</dbReference>
<keyword evidence="2" id="KW-0238">DNA-binding</keyword>
<proteinExistence type="predicted"/>
<dbReference type="PROSITE" id="PS01124">
    <property type="entry name" value="HTH_ARAC_FAMILY_2"/>
    <property type="match status" value="1"/>
</dbReference>
<reference evidence="5 6" key="1">
    <citation type="submission" date="2021-10" db="EMBL/GenBank/DDBJ databases">
        <title>Lutispora strain m25 sp. nov., a thermophilic, non-spore-forming bacterium isolated from a lab-scale methanogenic bioreactor digesting anaerobic sludge.</title>
        <authorList>
            <person name="El Houari A."/>
            <person name="Mcdonald J."/>
        </authorList>
    </citation>
    <scope>NUCLEOTIDE SEQUENCE [LARGE SCALE GENOMIC DNA]</scope>
    <source>
        <strain evidence="6">m25</strain>
    </source>
</reference>
<dbReference type="SUPFAM" id="SSF52540">
    <property type="entry name" value="P-loop containing nucleoside triphosphate hydrolases"/>
    <property type="match status" value="1"/>
</dbReference>
<dbReference type="SMART" id="SM00342">
    <property type="entry name" value="HTH_ARAC"/>
    <property type="match status" value="1"/>
</dbReference>
<name>A0ABT1NGH9_9FIRM</name>
<dbReference type="InterPro" id="IPR027417">
    <property type="entry name" value="P-loop_NTPase"/>
</dbReference>
<dbReference type="SUPFAM" id="SSF48452">
    <property type="entry name" value="TPR-like"/>
    <property type="match status" value="1"/>
</dbReference>
<evidence type="ECO:0000256" key="1">
    <source>
        <dbReference type="ARBA" id="ARBA00023015"/>
    </source>
</evidence>
<gene>
    <name evidence="5" type="ORF">LJD61_12565</name>
</gene>
<feature type="domain" description="HTH araC/xylS-type" evidence="4">
    <location>
        <begin position="640"/>
        <end position="738"/>
    </location>
</feature>
<sequence>MTFSKARLKGMESEIKTINNVITSTLRGSGKLVLISGENSHERNTMINFTQDVLKLKAEIFSCFIKGEDFDSYSSVLKHLLNECNARYPDVYKKISNMQSFNLRSAAKSINKIANTLILDVLELIAEEHPLVLLIDEVDFYGPKSLDLLKEFSCFIPYNRFTIICTLKNAWNTELITQFKLDDFIQHIALTPSDSLEITDSYHIASLFNKFGFAPDNINFIIKLFLRCNVQLMNNNIAQIYGLMQYLNDDDSLNYYDAMSCYIILLLRNGQKCDALILARQLNRKLTKKLKKPESDDINETKAMRCFILGNYYFYANKGRAAVSILKKGLAYMDNDIFCEYQNTIGCAYMSIGDWENAEISYLKAYEASVNEGTFLPHLHINLIQLYTFKCEFNRASYYYKALKDVKFQFKNDFTETLLNLLFMPISEAIGDRENMNISYEMLVNKLLNRSYWVTIPLYHISYLRLYIIAGDHLFRCKDYKNSMKLYEKALINYDDEINEPYMKDFINVRIMACRSMLGFKAGRFIMDLNLNYKTKSRFHKYMLCSMFFFAYFVFLSSGDSIKARKCLIRCIRYAQVSGNLIYKSMGYYELYKLYSSVNCKKTKLYYRKYLEAASAMGISPNNIPYTYIDAIKRDDGRISTIIDFVKNNYKKDISLSMLSDEVHLSETHICHLMKEKTGYTFKELLLQTRIQEARIMLTGTVLNIADIAAAVGFSSSKYFCEVFKEMCGFTPNSYRKKHHNHNIKEFVR</sequence>
<dbReference type="InterPro" id="IPR018060">
    <property type="entry name" value="HTH_AraC"/>
</dbReference>
<dbReference type="PROSITE" id="PS00041">
    <property type="entry name" value="HTH_ARAC_FAMILY_1"/>
    <property type="match status" value="1"/>
</dbReference>
<dbReference type="PRINTS" id="PR00032">
    <property type="entry name" value="HTHARAC"/>
</dbReference>
<dbReference type="SUPFAM" id="SSF46689">
    <property type="entry name" value="Homeodomain-like"/>
    <property type="match status" value="1"/>
</dbReference>
<dbReference type="Pfam" id="PF12833">
    <property type="entry name" value="HTH_18"/>
    <property type="match status" value="1"/>
</dbReference>
<accession>A0ABT1NGH9</accession>
<dbReference type="InterPro" id="IPR011990">
    <property type="entry name" value="TPR-like_helical_dom_sf"/>
</dbReference>
<dbReference type="InterPro" id="IPR009057">
    <property type="entry name" value="Homeodomain-like_sf"/>
</dbReference>
<dbReference type="RefSeq" id="WP_255227900.1">
    <property type="nucleotide sequence ID" value="NZ_JAJEKE010000011.1"/>
</dbReference>
<dbReference type="Gene3D" id="3.40.50.300">
    <property type="entry name" value="P-loop containing nucleotide triphosphate hydrolases"/>
    <property type="match status" value="1"/>
</dbReference>
<evidence type="ECO:0000256" key="2">
    <source>
        <dbReference type="ARBA" id="ARBA00023125"/>
    </source>
</evidence>
<keyword evidence="6" id="KW-1185">Reference proteome</keyword>
<evidence type="ECO:0000313" key="6">
    <source>
        <dbReference type="Proteomes" id="UP001651880"/>
    </source>
</evidence>
<dbReference type="EMBL" id="JAJEKE010000011">
    <property type="protein sequence ID" value="MCQ1530378.1"/>
    <property type="molecule type" value="Genomic_DNA"/>
</dbReference>
<dbReference type="SMART" id="SM00028">
    <property type="entry name" value="TPR"/>
    <property type="match status" value="3"/>
</dbReference>
<dbReference type="InterPro" id="IPR018062">
    <property type="entry name" value="HTH_AraC-typ_CS"/>
</dbReference>
<dbReference type="Gene3D" id="1.25.40.10">
    <property type="entry name" value="Tetratricopeptide repeat domain"/>
    <property type="match status" value="1"/>
</dbReference>
<comment type="caution">
    <text evidence="5">The sequence shown here is derived from an EMBL/GenBank/DDBJ whole genome shotgun (WGS) entry which is preliminary data.</text>
</comment>